<accession>A0A090WP39</accession>
<dbReference type="GO" id="GO:0009279">
    <property type="term" value="C:cell outer membrane"/>
    <property type="evidence" value="ECO:0007669"/>
    <property type="project" value="UniProtKB-SubCell"/>
</dbReference>
<comment type="caution">
    <text evidence="5">The sequence shown here is derived from an EMBL/GenBank/DDBJ whole genome shotgun (WGS) entry which is preliminary data.</text>
</comment>
<sequence>MDNNLTAGVKWKLFNFDVDFSGTYGRNRIDYDVNNTLNPDLGASSPTEFAVGGYTFSNTLANLDFSRNLGQLNIAFGAEIKQENFSARAGDAASYFNPTGNGNAQSFPGLQPSNAVRADRHNYGVYGDLEWEPTEDLLIGGAIRYEDFSDFGDNVSWKVSGRYSLGDKGAIRASYSTGFRAPSLHQIYLSNVQTLVSGGSISNQGTFSNVDPVIREDLGVPQLTAETSKNISAGITYKIKPNLSVSADFYNVKVDDRVLFTGEIGFDGDDSSMNPVESVLVANSITSLKFFVNAVSTNTSGVDLVVNYTNIELGEGILNAALAANFNETTIKGKIDAPALFEANGYDIFNRKEQARITSSRPKSKVLLGLDYDLNKWNFILNNTYFGEVTWQHGSSPALDQTFAGKVITDLIVGYEFSEKLSGNISVNNLLNVYPDELDAKGDVVTDLGGRFKYPWEVNQFGFNGTVLNASLAFKF</sequence>
<evidence type="ECO:0000256" key="1">
    <source>
        <dbReference type="ARBA" id="ARBA00004442"/>
    </source>
</evidence>
<keyword evidence="2" id="KW-0472">Membrane</keyword>
<proteinExistence type="predicted"/>
<dbReference type="AlphaFoldDB" id="A0A090WP39"/>
<name>A0A090WP39_9FLAO</name>
<dbReference type="Pfam" id="PF00593">
    <property type="entry name" value="TonB_dep_Rec_b-barrel"/>
    <property type="match status" value="1"/>
</dbReference>
<dbReference type="PANTHER" id="PTHR47234">
    <property type="match status" value="1"/>
</dbReference>
<protein>
    <submittedName>
        <fullName evidence="5">TonB-dependent receptor</fullName>
    </submittedName>
</protein>
<evidence type="ECO:0000259" key="4">
    <source>
        <dbReference type="Pfam" id="PF00593"/>
    </source>
</evidence>
<comment type="subcellular location">
    <subcellularLocation>
        <location evidence="1">Cell outer membrane</location>
    </subcellularLocation>
</comment>
<reference evidence="5 6" key="1">
    <citation type="journal article" date="2014" name="Genome Announc.">
        <title>Draft Genome Sequences of Marine Flavobacterium Algibacter lectus Strains SS8 and NR4.</title>
        <authorList>
            <person name="Takatani N."/>
            <person name="Nakanishi M."/>
            <person name="Meirelles P."/>
            <person name="Mino S."/>
            <person name="Suda W."/>
            <person name="Oshima K."/>
            <person name="Hattori M."/>
            <person name="Ohkuma M."/>
            <person name="Hosokawa M."/>
            <person name="Miyashita K."/>
            <person name="Thompson F.L."/>
            <person name="Niwa A."/>
            <person name="Sawabe T."/>
            <person name="Sawabe T."/>
        </authorList>
    </citation>
    <scope>NUCLEOTIDE SEQUENCE [LARGE SCALE GENOMIC DNA]</scope>
    <source>
        <strain evidence="6">JCM19274</strain>
    </source>
</reference>
<dbReference type="InterPro" id="IPR036942">
    <property type="entry name" value="Beta-barrel_TonB_sf"/>
</dbReference>
<dbReference type="EMBL" id="BBNU01000004">
    <property type="protein sequence ID" value="GAL78776.1"/>
    <property type="molecule type" value="Genomic_DNA"/>
</dbReference>
<organism evidence="5 6">
    <name type="scientific">Algibacter lectus</name>
    <dbReference type="NCBI Taxonomy" id="221126"/>
    <lineage>
        <taxon>Bacteria</taxon>
        <taxon>Pseudomonadati</taxon>
        <taxon>Bacteroidota</taxon>
        <taxon>Flavobacteriia</taxon>
        <taxon>Flavobacteriales</taxon>
        <taxon>Flavobacteriaceae</taxon>
        <taxon>Algibacter</taxon>
    </lineage>
</organism>
<keyword evidence="3" id="KW-0998">Cell outer membrane</keyword>
<gene>
    <name evidence="5" type="ORF">JCM19274_3334</name>
</gene>
<dbReference type="Gene3D" id="2.40.170.20">
    <property type="entry name" value="TonB-dependent receptor, beta-barrel domain"/>
    <property type="match status" value="1"/>
</dbReference>
<dbReference type="Proteomes" id="UP000029643">
    <property type="component" value="Unassembled WGS sequence"/>
</dbReference>
<keyword evidence="5" id="KW-0675">Receptor</keyword>
<dbReference type="STRING" id="221126.SAMN04489722_103389"/>
<feature type="domain" description="TonB-dependent receptor-like beta-barrel" evidence="4">
    <location>
        <begin position="4"/>
        <end position="430"/>
    </location>
</feature>
<evidence type="ECO:0000256" key="3">
    <source>
        <dbReference type="ARBA" id="ARBA00023237"/>
    </source>
</evidence>
<dbReference type="PANTHER" id="PTHR47234:SF3">
    <property type="entry name" value="SECRETIN_TONB SHORT N-TERMINAL DOMAIN-CONTAINING PROTEIN"/>
    <property type="match status" value="1"/>
</dbReference>
<evidence type="ECO:0000313" key="6">
    <source>
        <dbReference type="Proteomes" id="UP000029643"/>
    </source>
</evidence>
<evidence type="ECO:0000256" key="2">
    <source>
        <dbReference type="ARBA" id="ARBA00023136"/>
    </source>
</evidence>
<evidence type="ECO:0000313" key="5">
    <source>
        <dbReference type="EMBL" id="GAL78776.1"/>
    </source>
</evidence>
<dbReference type="InterPro" id="IPR000531">
    <property type="entry name" value="Beta-barrel_TonB"/>
</dbReference>
<dbReference type="SUPFAM" id="SSF56935">
    <property type="entry name" value="Porins"/>
    <property type="match status" value="1"/>
</dbReference>